<keyword evidence="5" id="KW-0732">Signal</keyword>
<organism evidence="7 8">
    <name type="scientific">Striga asiatica</name>
    <name type="common">Asiatic witchweed</name>
    <name type="synonym">Buchnera asiatica</name>
    <dbReference type="NCBI Taxonomy" id="4170"/>
    <lineage>
        <taxon>Eukaryota</taxon>
        <taxon>Viridiplantae</taxon>
        <taxon>Streptophyta</taxon>
        <taxon>Embryophyta</taxon>
        <taxon>Tracheophyta</taxon>
        <taxon>Spermatophyta</taxon>
        <taxon>Magnoliopsida</taxon>
        <taxon>eudicotyledons</taxon>
        <taxon>Gunneridae</taxon>
        <taxon>Pentapetalae</taxon>
        <taxon>asterids</taxon>
        <taxon>lamiids</taxon>
        <taxon>Lamiales</taxon>
        <taxon>Orobanchaceae</taxon>
        <taxon>Buchnereae</taxon>
        <taxon>Striga</taxon>
    </lineage>
</organism>
<dbReference type="PROSITE" id="PS51485">
    <property type="entry name" value="PHYTOCYANIN"/>
    <property type="match status" value="1"/>
</dbReference>
<keyword evidence="1" id="KW-1015">Disulfide bond</keyword>
<feature type="transmembrane region" description="Helical" evidence="4">
    <location>
        <begin position="175"/>
        <end position="196"/>
    </location>
</feature>
<dbReference type="PANTHER" id="PTHR33021">
    <property type="entry name" value="BLUE COPPER PROTEIN"/>
    <property type="match status" value="1"/>
</dbReference>
<dbReference type="PANTHER" id="PTHR33021:SF31">
    <property type="entry name" value="OS02G0720100 PROTEIN"/>
    <property type="match status" value="1"/>
</dbReference>
<evidence type="ECO:0000313" key="8">
    <source>
        <dbReference type="Proteomes" id="UP000325081"/>
    </source>
</evidence>
<keyword evidence="4" id="KW-0472">Membrane</keyword>
<protein>
    <submittedName>
        <fullName evidence="7">Small blue copper protein Bcp1</fullName>
    </submittedName>
</protein>
<dbReference type="InterPro" id="IPR008972">
    <property type="entry name" value="Cupredoxin"/>
</dbReference>
<feature type="domain" description="Phytocyanin" evidence="6">
    <location>
        <begin position="28"/>
        <end position="128"/>
    </location>
</feature>
<evidence type="ECO:0000256" key="5">
    <source>
        <dbReference type="SAM" id="SignalP"/>
    </source>
</evidence>
<sequence>MAELLLKAFAAVFAAVVVLSGAAVSAQTHHVLGGDGGWGTALDVGSWLSGRVFRVGDKISFNCSGTDNNIVELESPEDFHSCDLSNPIKLYTDPISQIELKKEGARYFTSANPDNCKNGLKLHVPVESQEYEPHPHEPPFEPFTPHEPPVEPFPPYDPPQPVRPPPQPVRPPPSAAAYLNNLSLVMFVGLLICYVVV</sequence>
<accession>A0A5A7QII2</accession>
<dbReference type="SUPFAM" id="SSF49503">
    <property type="entry name" value="Cupredoxins"/>
    <property type="match status" value="1"/>
</dbReference>
<keyword evidence="8" id="KW-1185">Reference proteome</keyword>
<evidence type="ECO:0000256" key="4">
    <source>
        <dbReference type="SAM" id="Phobius"/>
    </source>
</evidence>
<dbReference type="AlphaFoldDB" id="A0A5A7QII2"/>
<comment type="caution">
    <text evidence="7">The sequence shown here is derived from an EMBL/GenBank/DDBJ whole genome shotgun (WGS) entry which is preliminary data.</text>
</comment>
<dbReference type="Gene3D" id="2.60.40.420">
    <property type="entry name" value="Cupredoxins - blue copper proteins"/>
    <property type="match status" value="1"/>
</dbReference>
<dbReference type="OrthoDB" id="1896188at2759"/>
<dbReference type="InterPro" id="IPR039391">
    <property type="entry name" value="Phytocyanin-like"/>
</dbReference>
<dbReference type="InterPro" id="IPR003245">
    <property type="entry name" value="Phytocyanin_dom"/>
</dbReference>
<dbReference type="Pfam" id="PF02298">
    <property type="entry name" value="Cu_bind_like"/>
    <property type="match status" value="1"/>
</dbReference>
<evidence type="ECO:0000256" key="3">
    <source>
        <dbReference type="SAM" id="MobiDB-lite"/>
    </source>
</evidence>
<keyword evidence="2" id="KW-0325">Glycoprotein</keyword>
<evidence type="ECO:0000259" key="6">
    <source>
        <dbReference type="PROSITE" id="PS51485"/>
    </source>
</evidence>
<feature type="compositionally biased region" description="Pro residues" evidence="3">
    <location>
        <begin position="140"/>
        <end position="172"/>
    </location>
</feature>
<proteinExistence type="predicted"/>
<gene>
    <name evidence="7" type="ORF">STAS_21820</name>
</gene>
<dbReference type="FunFam" id="2.60.40.420:FF:000034">
    <property type="entry name" value="Cupredoxin superfamily protein"/>
    <property type="match status" value="1"/>
</dbReference>
<keyword evidence="4" id="KW-0812">Transmembrane</keyword>
<evidence type="ECO:0000256" key="1">
    <source>
        <dbReference type="ARBA" id="ARBA00023157"/>
    </source>
</evidence>
<dbReference type="GO" id="GO:0005886">
    <property type="term" value="C:plasma membrane"/>
    <property type="evidence" value="ECO:0007669"/>
    <property type="project" value="TreeGrafter"/>
</dbReference>
<reference evidence="8" key="1">
    <citation type="journal article" date="2019" name="Curr. Biol.">
        <title>Genome Sequence of Striga asiatica Provides Insight into the Evolution of Plant Parasitism.</title>
        <authorList>
            <person name="Yoshida S."/>
            <person name="Kim S."/>
            <person name="Wafula E.K."/>
            <person name="Tanskanen J."/>
            <person name="Kim Y.M."/>
            <person name="Honaas L."/>
            <person name="Yang Z."/>
            <person name="Spallek T."/>
            <person name="Conn C.E."/>
            <person name="Ichihashi Y."/>
            <person name="Cheong K."/>
            <person name="Cui S."/>
            <person name="Der J.P."/>
            <person name="Gundlach H."/>
            <person name="Jiao Y."/>
            <person name="Hori C."/>
            <person name="Ishida J.K."/>
            <person name="Kasahara H."/>
            <person name="Kiba T."/>
            <person name="Kim M.S."/>
            <person name="Koo N."/>
            <person name="Laohavisit A."/>
            <person name="Lee Y.H."/>
            <person name="Lumba S."/>
            <person name="McCourt P."/>
            <person name="Mortimer J.C."/>
            <person name="Mutuku J.M."/>
            <person name="Nomura T."/>
            <person name="Sasaki-Sekimoto Y."/>
            <person name="Seto Y."/>
            <person name="Wang Y."/>
            <person name="Wakatake T."/>
            <person name="Sakakibara H."/>
            <person name="Demura T."/>
            <person name="Yamaguchi S."/>
            <person name="Yoneyama K."/>
            <person name="Manabe R.I."/>
            <person name="Nelson D.C."/>
            <person name="Schulman A.H."/>
            <person name="Timko M.P."/>
            <person name="dePamphilis C.W."/>
            <person name="Choi D."/>
            <person name="Shirasu K."/>
        </authorList>
    </citation>
    <scope>NUCLEOTIDE SEQUENCE [LARGE SCALE GENOMIC DNA]</scope>
    <source>
        <strain evidence="8">cv. UVA1</strain>
    </source>
</reference>
<keyword evidence="4" id="KW-1133">Transmembrane helix</keyword>
<evidence type="ECO:0000313" key="7">
    <source>
        <dbReference type="EMBL" id="GER44904.1"/>
    </source>
</evidence>
<feature type="signal peptide" evidence="5">
    <location>
        <begin position="1"/>
        <end position="26"/>
    </location>
</feature>
<feature type="chain" id="PRO_5022935643" evidence="5">
    <location>
        <begin position="27"/>
        <end position="197"/>
    </location>
</feature>
<name>A0A5A7QII2_STRAF</name>
<dbReference type="EMBL" id="BKCP01007181">
    <property type="protein sequence ID" value="GER44904.1"/>
    <property type="molecule type" value="Genomic_DNA"/>
</dbReference>
<feature type="region of interest" description="Disordered" evidence="3">
    <location>
        <begin position="129"/>
        <end position="172"/>
    </location>
</feature>
<dbReference type="GO" id="GO:0009055">
    <property type="term" value="F:electron transfer activity"/>
    <property type="evidence" value="ECO:0007669"/>
    <property type="project" value="InterPro"/>
</dbReference>
<dbReference type="Proteomes" id="UP000325081">
    <property type="component" value="Unassembled WGS sequence"/>
</dbReference>
<dbReference type="CDD" id="cd04216">
    <property type="entry name" value="Phytocyanin"/>
    <property type="match status" value="1"/>
</dbReference>
<evidence type="ECO:0000256" key="2">
    <source>
        <dbReference type="ARBA" id="ARBA00023180"/>
    </source>
</evidence>